<sequence>MSSNSLHGPRARPTRVIVLATVLALAAPTHAHAQRTATTLRRGAPGAPRGPLTDVTVSLGGTRYTAQVDADCHVDPRATAGGPRAYFVMMYPWFGQRPAPDQPQWHVNLEIRRGAASEASNEFVFAFGDGARAATIQTVSGSQRMGSGTVRVTRHGDGARFDVAGRSHEGEEIHATIDCSAFQKSEGAGG</sequence>
<gene>
    <name evidence="3" type="ORF">J421_4124</name>
</gene>
<protein>
    <submittedName>
        <fullName evidence="3">Uncharacterized protein</fullName>
    </submittedName>
</protein>
<evidence type="ECO:0000313" key="3">
    <source>
        <dbReference type="EMBL" id="AHG91661.1"/>
    </source>
</evidence>
<dbReference type="AlphaFoldDB" id="W0RLL1"/>
<keyword evidence="2" id="KW-0732">Signal</keyword>
<feature type="region of interest" description="Disordered" evidence="1">
    <location>
        <begin position="31"/>
        <end position="52"/>
    </location>
</feature>
<keyword evidence="4" id="KW-1185">Reference proteome</keyword>
<dbReference type="Proteomes" id="UP000019151">
    <property type="component" value="Chromosome"/>
</dbReference>
<dbReference type="InParanoid" id="W0RLL1"/>
<evidence type="ECO:0000256" key="1">
    <source>
        <dbReference type="SAM" id="MobiDB-lite"/>
    </source>
</evidence>
<organism evidence="3 4">
    <name type="scientific">Gemmatirosa kalamazoonensis</name>
    <dbReference type="NCBI Taxonomy" id="861299"/>
    <lineage>
        <taxon>Bacteria</taxon>
        <taxon>Pseudomonadati</taxon>
        <taxon>Gemmatimonadota</taxon>
        <taxon>Gemmatimonadia</taxon>
        <taxon>Gemmatimonadales</taxon>
        <taxon>Gemmatimonadaceae</taxon>
        <taxon>Gemmatirosa</taxon>
    </lineage>
</organism>
<accession>W0RLL1</accession>
<evidence type="ECO:0000256" key="2">
    <source>
        <dbReference type="SAM" id="SignalP"/>
    </source>
</evidence>
<proteinExistence type="predicted"/>
<dbReference type="KEGG" id="gba:J421_4124"/>
<evidence type="ECO:0000313" key="4">
    <source>
        <dbReference type="Proteomes" id="UP000019151"/>
    </source>
</evidence>
<reference evidence="3 4" key="1">
    <citation type="journal article" date="2014" name="Genome Announc.">
        <title>Genome Sequence and Methylome of Soil Bacterium Gemmatirosa kalamazoonensis KBS708T, a Member of the Rarely Cultivated Gemmatimonadetes Phylum.</title>
        <authorList>
            <person name="Debruyn J.M."/>
            <person name="Radosevich M."/>
            <person name="Wommack K.E."/>
            <person name="Polson S.W."/>
            <person name="Hauser L.J."/>
            <person name="Fawaz M.N."/>
            <person name="Korlach J."/>
            <person name="Tsai Y.C."/>
        </authorList>
    </citation>
    <scope>NUCLEOTIDE SEQUENCE [LARGE SCALE GENOMIC DNA]</scope>
    <source>
        <strain evidence="3 4">KBS708</strain>
    </source>
</reference>
<feature type="signal peptide" evidence="2">
    <location>
        <begin position="1"/>
        <end position="33"/>
    </location>
</feature>
<name>W0RLL1_9BACT</name>
<dbReference type="STRING" id="861299.J421_4124"/>
<feature type="chain" id="PRO_5004794563" evidence="2">
    <location>
        <begin position="34"/>
        <end position="190"/>
    </location>
</feature>
<dbReference type="HOGENOM" id="CLU_1426126_0_0_0"/>
<dbReference type="EMBL" id="CP007128">
    <property type="protein sequence ID" value="AHG91661.1"/>
    <property type="molecule type" value="Genomic_DNA"/>
</dbReference>